<protein>
    <recommendedName>
        <fullName evidence="2">F-box domain-containing protein</fullName>
    </recommendedName>
</protein>
<dbReference type="AlphaFoldDB" id="A0A436ZRA4"/>
<name>A0A436ZRA4_ARTFL</name>
<dbReference type="OrthoDB" id="5317270at2759"/>
<dbReference type="CDD" id="cd09917">
    <property type="entry name" value="F-box_SF"/>
    <property type="match status" value="1"/>
</dbReference>
<organism evidence="3 4">
    <name type="scientific">Arthrobotrys flagrans</name>
    <name type="common">Nematode-trapping fungus</name>
    <name type="synonym">Trichothecium flagrans</name>
    <dbReference type="NCBI Taxonomy" id="97331"/>
    <lineage>
        <taxon>Eukaryota</taxon>
        <taxon>Fungi</taxon>
        <taxon>Dikarya</taxon>
        <taxon>Ascomycota</taxon>
        <taxon>Pezizomycotina</taxon>
        <taxon>Orbiliomycetes</taxon>
        <taxon>Orbiliales</taxon>
        <taxon>Orbiliaceae</taxon>
        <taxon>Arthrobotrys</taxon>
    </lineage>
</organism>
<feature type="domain" description="F-box" evidence="2">
    <location>
        <begin position="12"/>
        <end position="49"/>
    </location>
</feature>
<evidence type="ECO:0000313" key="3">
    <source>
        <dbReference type="EMBL" id="RVD81457.1"/>
    </source>
</evidence>
<reference evidence="3 4" key="1">
    <citation type="submission" date="2019-01" db="EMBL/GenBank/DDBJ databases">
        <title>Intercellular communication is required for trap formation in the nematode-trapping fungus Duddingtonia flagrans.</title>
        <authorList>
            <person name="Youssar L."/>
            <person name="Wernet V."/>
            <person name="Hensel N."/>
            <person name="Hildebrandt H.-G."/>
            <person name="Fischer R."/>
        </authorList>
    </citation>
    <scope>NUCLEOTIDE SEQUENCE [LARGE SCALE GENOMIC DNA]</scope>
    <source>
        <strain evidence="3 4">CBS H-5679</strain>
    </source>
</reference>
<dbReference type="EMBL" id="SAEB01000012">
    <property type="protein sequence ID" value="RVD81457.1"/>
    <property type="molecule type" value="Genomic_DNA"/>
</dbReference>
<dbReference type="SUPFAM" id="SSF81383">
    <property type="entry name" value="F-box domain"/>
    <property type="match status" value="1"/>
</dbReference>
<dbReference type="VEuPathDB" id="FungiDB:DFL_009321"/>
<dbReference type="Proteomes" id="UP000283090">
    <property type="component" value="Unassembled WGS sequence"/>
</dbReference>
<dbReference type="GeneID" id="93591632"/>
<gene>
    <name evidence="3" type="ORF">DFL_009321</name>
</gene>
<dbReference type="Pfam" id="PF12937">
    <property type="entry name" value="F-box-like"/>
    <property type="match status" value="1"/>
</dbReference>
<comment type="caution">
    <text evidence="3">The sequence shown here is derived from an EMBL/GenBank/DDBJ whole genome shotgun (WGS) entry which is preliminary data.</text>
</comment>
<evidence type="ECO:0000256" key="1">
    <source>
        <dbReference type="SAM" id="MobiDB-lite"/>
    </source>
</evidence>
<feature type="region of interest" description="Disordered" evidence="1">
    <location>
        <begin position="199"/>
        <end position="247"/>
    </location>
</feature>
<dbReference type="InterPro" id="IPR001810">
    <property type="entry name" value="F-box_dom"/>
</dbReference>
<evidence type="ECO:0000313" key="4">
    <source>
        <dbReference type="Proteomes" id="UP000283090"/>
    </source>
</evidence>
<dbReference type="InterPro" id="IPR036047">
    <property type="entry name" value="F-box-like_dom_sf"/>
</dbReference>
<dbReference type="RefSeq" id="XP_067487001.1">
    <property type="nucleotide sequence ID" value="XM_067639188.1"/>
</dbReference>
<accession>A0A436ZRA4</accession>
<keyword evidence="4" id="KW-1185">Reference proteome</keyword>
<sequence>MASLSTIGSIRELSFEILQYLSPPDIFSLLLTCKLFYPVCYQSLWSTLRLYSKSHISDKGRICYKLARLIKTRGVDNTGVQHIRTILLHRYSLTCTNGFVKSGFIHVLEELLRSGRLGLKHLELRYNSEKEELFSFLGHLREYSQRKQPDEFSMAIIANPIFLEPGIRTQVLHIEKITSLDLEMDWQYKGSDDDERQHAYGAGGLGAWEDSDSDYTGPGDGLDDLDDEEGWPRPASDQPGALDGIRPSNLQMDTSQYNTRLAGILTHLLSQATNLRSLTIRSIRDNGRRYTDFRLSPPLKNLQTTIKNLPKLHTLTIQGKIFHPSFFIAPPDSARVVNYDGVLPNKWVGGFRECSFANVTHLKVKFREDVQERGKGCRDFRKRPVTYVKVSGLLRCDIEGFDTVAPDLGLCILRANRRLDELSKKNLSKDIEHPL</sequence>
<proteinExistence type="predicted"/>
<evidence type="ECO:0000259" key="2">
    <source>
        <dbReference type="Pfam" id="PF12937"/>
    </source>
</evidence>